<evidence type="ECO:0000256" key="2">
    <source>
        <dbReference type="ARBA" id="ARBA00022574"/>
    </source>
</evidence>
<keyword evidence="4" id="KW-0689">Ribosomal protein</keyword>
<feature type="repeat" description="WD" evidence="7">
    <location>
        <begin position="113"/>
        <end position="145"/>
    </location>
</feature>
<dbReference type="Proteomes" id="UP000242450">
    <property type="component" value="Chromosome 9"/>
</dbReference>
<dbReference type="InterPro" id="IPR019775">
    <property type="entry name" value="WD40_repeat_CS"/>
</dbReference>
<feature type="repeat" description="WD" evidence="7">
    <location>
        <begin position="346"/>
        <end position="376"/>
    </location>
</feature>
<dbReference type="GO" id="GO:0005840">
    <property type="term" value="C:ribosome"/>
    <property type="evidence" value="ECO:0007669"/>
    <property type="project" value="UniProtKB-KW"/>
</dbReference>
<dbReference type="PRINTS" id="PR00320">
    <property type="entry name" value="GPROTEINBRPT"/>
</dbReference>
<dbReference type="PROSITE" id="PS00678">
    <property type="entry name" value="WD_REPEATS_1"/>
    <property type="match status" value="3"/>
</dbReference>
<evidence type="ECO:0000256" key="5">
    <source>
        <dbReference type="ARBA" id="ARBA00023218"/>
    </source>
</evidence>
<reference evidence="8 9" key="1">
    <citation type="journal article" date="2018" name="Mol. Genet. Genomics">
        <title>The red deer Cervus elaphus genome CerEla1.0: sequencing, annotating, genes, and chromosomes.</title>
        <authorList>
            <person name="Bana N.A."/>
            <person name="Nyiri A."/>
            <person name="Nagy J."/>
            <person name="Frank K."/>
            <person name="Nagy T."/>
            <person name="Steger V."/>
            <person name="Schiller M."/>
            <person name="Lakatos P."/>
            <person name="Sugar L."/>
            <person name="Horn P."/>
            <person name="Barta E."/>
            <person name="Orosz L."/>
        </authorList>
    </citation>
    <scope>NUCLEOTIDE SEQUENCE [LARGE SCALE GENOMIC DNA]</scope>
    <source>
        <strain evidence="8">Hungarian</strain>
    </source>
</reference>
<evidence type="ECO:0000256" key="1">
    <source>
        <dbReference type="ARBA" id="ARBA00007253"/>
    </source>
</evidence>
<dbReference type="PROSITE" id="PS50082">
    <property type="entry name" value="WD_REPEATS_2"/>
    <property type="match status" value="6"/>
</dbReference>
<dbReference type="OrthoDB" id="7875889at2759"/>
<accession>A0A212D000</accession>
<feature type="repeat" description="WD" evidence="7">
    <location>
        <begin position="11"/>
        <end position="53"/>
    </location>
</feature>
<dbReference type="GO" id="GO:0007369">
    <property type="term" value="P:gastrulation"/>
    <property type="evidence" value="ECO:0007669"/>
    <property type="project" value="UniProtKB-KW"/>
</dbReference>
<dbReference type="SMART" id="SM00320">
    <property type="entry name" value="WD40"/>
    <property type="match status" value="8"/>
</dbReference>
<dbReference type="Pfam" id="PF00400">
    <property type="entry name" value="WD40"/>
    <property type="match status" value="8"/>
</dbReference>
<dbReference type="InterPro" id="IPR015943">
    <property type="entry name" value="WD40/YVTN_repeat-like_dom_sf"/>
</dbReference>
<name>A0A212D000_CEREH</name>
<gene>
    <name evidence="8" type="ORF">Celaphus_00003504</name>
</gene>
<dbReference type="PROSITE" id="PS50294">
    <property type="entry name" value="WD_REPEATS_REGION"/>
    <property type="match status" value="6"/>
</dbReference>
<evidence type="ECO:0000256" key="4">
    <source>
        <dbReference type="ARBA" id="ARBA00022980"/>
    </source>
</evidence>
<dbReference type="SUPFAM" id="SSF50978">
    <property type="entry name" value="WD40 repeat-like"/>
    <property type="match status" value="1"/>
</dbReference>
<feature type="repeat" description="WD" evidence="7">
    <location>
        <begin position="59"/>
        <end position="94"/>
    </location>
</feature>
<keyword evidence="5" id="KW-0217">Developmental protein</keyword>
<evidence type="ECO:0000313" key="8">
    <source>
        <dbReference type="EMBL" id="OWK11568.1"/>
    </source>
</evidence>
<comment type="caution">
    <text evidence="8">The sequence shown here is derived from an EMBL/GenBank/DDBJ whole genome shotgun (WGS) entry which is preliminary data.</text>
</comment>
<dbReference type="EMBL" id="MKHE01000009">
    <property type="protein sequence ID" value="OWK11568.1"/>
    <property type="molecule type" value="Genomic_DNA"/>
</dbReference>
<feature type="repeat" description="WD" evidence="7">
    <location>
        <begin position="156"/>
        <end position="199"/>
    </location>
</feature>
<dbReference type="CDD" id="cd00200">
    <property type="entry name" value="WD40"/>
    <property type="match status" value="1"/>
</dbReference>
<evidence type="ECO:0000256" key="3">
    <source>
        <dbReference type="ARBA" id="ARBA00022737"/>
    </source>
</evidence>
<evidence type="ECO:0000313" key="9">
    <source>
        <dbReference type="Proteomes" id="UP000242450"/>
    </source>
</evidence>
<dbReference type="InterPro" id="IPR001680">
    <property type="entry name" value="WD40_rpt"/>
</dbReference>
<comment type="similarity">
    <text evidence="1">Belongs to the WD repeat G protein beta family. Ribosomal protein RACK1 subfamily.</text>
</comment>
<organism evidence="8 9">
    <name type="scientific">Cervus elaphus hippelaphus</name>
    <name type="common">European red deer</name>
    <dbReference type="NCBI Taxonomy" id="46360"/>
    <lineage>
        <taxon>Eukaryota</taxon>
        <taxon>Metazoa</taxon>
        <taxon>Chordata</taxon>
        <taxon>Craniata</taxon>
        <taxon>Vertebrata</taxon>
        <taxon>Euteleostomi</taxon>
        <taxon>Mammalia</taxon>
        <taxon>Eutheria</taxon>
        <taxon>Laurasiatheria</taxon>
        <taxon>Artiodactyla</taxon>
        <taxon>Ruminantia</taxon>
        <taxon>Pecora</taxon>
        <taxon>Cervidae</taxon>
        <taxon>Cervinae</taxon>
        <taxon>Cervus</taxon>
    </lineage>
</organism>
<protein>
    <recommendedName>
        <fullName evidence="6">Small ribosomal subunit protein RACK1</fullName>
    </recommendedName>
</protein>
<feature type="repeat" description="WD" evidence="7">
    <location>
        <begin position="200"/>
        <end position="241"/>
    </location>
</feature>
<keyword evidence="2 7" id="KW-0853">WD repeat</keyword>
<dbReference type="InterPro" id="IPR036322">
    <property type="entry name" value="WD40_repeat_dom_sf"/>
</dbReference>
<dbReference type="GO" id="GO:0043022">
    <property type="term" value="F:ribosome binding"/>
    <property type="evidence" value="ECO:0007669"/>
    <property type="project" value="InterPro"/>
</dbReference>
<keyword evidence="5" id="KW-0306">Gastrulation</keyword>
<keyword evidence="9" id="KW-1185">Reference proteome</keyword>
<dbReference type="AlphaFoldDB" id="A0A212D000"/>
<sequence>MTEQMTLRGTLKGHNGWVTQIATTPQFPDMILSASRDKTIIMWKLTRDETNYGIPQRALRGHSHFVSDVVISSDGQFALSGSWDGTLRLWDLTTQVAALGHWGEAGGTTTRRFVGHTKDVLSVAFSSDNRQIVSGSRDKTIKLWNTLGVCKYTVQDESHSEWVSCVRFSPNSSNPIIVSCGWDKLVKVWNLANCKLKTNHIGHTGYLNTVTVSPDGSLCASGGKDGQAMLWDLNEGKHLYTLDGGDIINALCFSPNRYWLCAATGPSIKIWDGQAMLWDLNEGKHLYTLDGGDIINALCFSPNRYWLCAATGPSIKIWDLEGKIIVDELKQEVISTSSKAEPPQCTSLAWSADGQTLFAGYTDNLVRVWQVTIGTR</sequence>
<dbReference type="InterPro" id="IPR045223">
    <property type="entry name" value="RACK1-like"/>
</dbReference>
<dbReference type="GO" id="GO:0045182">
    <property type="term" value="F:translation regulator activity"/>
    <property type="evidence" value="ECO:0007669"/>
    <property type="project" value="InterPro"/>
</dbReference>
<dbReference type="FunFam" id="2.130.10.10:FF:000615">
    <property type="entry name" value="Receptor for activated C kinase 1"/>
    <property type="match status" value="2"/>
</dbReference>
<keyword evidence="4" id="KW-0687">Ribonucleoprotein</keyword>
<evidence type="ECO:0000256" key="7">
    <source>
        <dbReference type="PROSITE-ProRule" id="PRU00221"/>
    </source>
</evidence>
<proteinExistence type="inferred from homology"/>
<dbReference type="InterPro" id="IPR020472">
    <property type="entry name" value="WD40_PAC1"/>
</dbReference>
<dbReference type="Gene3D" id="2.130.10.10">
    <property type="entry name" value="YVTN repeat-like/Quinoprotein amine dehydrogenase"/>
    <property type="match status" value="2"/>
</dbReference>
<keyword evidence="3" id="KW-0677">Repeat</keyword>
<dbReference type="PANTHER" id="PTHR19868">
    <property type="entry name" value="RECEPTOR FOR ACTIVATED PROTEIN KINASE C RACK1"/>
    <property type="match status" value="1"/>
</dbReference>
<evidence type="ECO:0000256" key="6">
    <source>
        <dbReference type="ARBA" id="ARBA00035297"/>
    </source>
</evidence>